<comment type="caution">
    <text evidence="1">The sequence shown here is derived from an EMBL/GenBank/DDBJ whole genome shotgun (WGS) entry which is preliminary data.</text>
</comment>
<accession>A0ACC3C5Q0</accession>
<dbReference type="Proteomes" id="UP000798662">
    <property type="component" value="Chromosome 2"/>
</dbReference>
<name>A0ACC3C5Q0_PYRYE</name>
<dbReference type="EMBL" id="CM020619">
    <property type="protein sequence ID" value="KAK1865198.1"/>
    <property type="molecule type" value="Genomic_DNA"/>
</dbReference>
<proteinExistence type="predicted"/>
<reference evidence="1" key="1">
    <citation type="submission" date="2019-11" db="EMBL/GenBank/DDBJ databases">
        <title>Nori genome reveals adaptations in red seaweeds to the harsh intertidal environment.</title>
        <authorList>
            <person name="Wang D."/>
            <person name="Mao Y."/>
        </authorList>
    </citation>
    <scope>NUCLEOTIDE SEQUENCE</scope>
    <source>
        <tissue evidence="1">Gametophyte</tissue>
    </source>
</reference>
<organism evidence="1 2">
    <name type="scientific">Pyropia yezoensis</name>
    <name type="common">Susabi-nori</name>
    <name type="synonym">Porphyra yezoensis</name>
    <dbReference type="NCBI Taxonomy" id="2788"/>
    <lineage>
        <taxon>Eukaryota</taxon>
        <taxon>Rhodophyta</taxon>
        <taxon>Bangiophyceae</taxon>
        <taxon>Bangiales</taxon>
        <taxon>Bangiaceae</taxon>
        <taxon>Pyropia</taxon>
    </lineage>
</organism>
<protein>
    <submittedName>
        <fullName evidence="1">Uncharacterized protein</fullName>
    </submittedName>
</protein>
<keyword evidence="2" id="KW-1185">Reference proteome</keyword>
<sequence length="167" mass="17838">MALRQPVWLLRRKSRVVHVTGPGSEVEADAASRPSTCVFPTHSDRQARKKASAQLGALTAAPSQSYRRDLFRRDPPTDPAADSDLFLVVLVVVPASAAVVLLLLERRYQPRQPPRRSRGRLLAVAMAGGGGCGAAGLRWVRGPAGASRPRVASCDGARRESVSPPGQ</sequence>
<evidence type="ECO:0000313" key="2">
    <source>
        <dbReference type="Proteomes" id="UP000798662"/>
    </source>
</evidence>
<gene>
    <name evidence="1" type="ORF">I4F81_007732</name>
</gene>
<evidence type="ECO:0000313" key="1">
    <source>
        <dbReference type="EMBL" id="KAK1865198.1"/>
    </source>
</evidence>